<dbReference type="EMBL" id="ASWA01000002">
    <property type="protein sequence ID" value="EOT69228.1"/>
    <property type="molecule type" value="Genomic_DNA"/>
</dbReference>
<dbReference type="EMBL" id="AJAK01000007">
    <property type="protein sequence ID" value="EOH80719.1"/>
    <property type="molecule type" value="Genomic_DNA"/>
</dbReference>
<dbReference type="Proteomes" id="UP000014148">
    <property type="component" value="Unassembled WGS sequence"/>
</dbReference>
<name>R2RXT1_9ENTE</name>
<dbReference type="STRING" id="71451.RV07_GL003608"/>
<evidence type="ECO:0000313" key="1">
    <source>
        <dbReference type="EMBL" id="EOH80719.1"/>
    </source>
</evidence>
<evidence type="ECO:0000313" key="2">
    <source>
        <dbReference type="EMBL" id="EOT69228.1"/>
    </source>
</evidence>
<evidence type="ECO:0000313" key="3">
    <source>
        <dbReference type="Proteomes" id="UP000013783"/>
    </source>
</evidence>
<protein>
    <recommendedName>
        <fullName evidence="5">Capsid protein</fullName>
    </recommendedName>
</protein>
<dbReference type="NCBIfam" id="NF047353">
    <property type="entry name" value="tube_lmo2291"/>
    <property type="match status" value="1"/>
</dbReference>
<proteinExistence type="predicted"/>
<organism evidence="1 3">
    <name type="scientific">Enterococcus malodoratus ATCC 43197</name>
    <dbReference type="NCBI Taxonomy" id="1158601"/>
    <lineage>
        <taxon>Bacteria</taxon>
        <taxon>Bacillati</taxon>
        <taxon>Bacillota</taxon>
        <taxon>Bacilli</taxon>
        <taxon>Lactobacillales</taxon>
        <taxon>Enterococcaceae</taxon>
        <taxon>Enterococcus</taxon>
    </lineage>
</organism>
<dbReference type="PATRIC" id="fig|1158601.3.peg.736"/>
<comment type="caution">
    <text evidence="1">The sequence shown here is derived from an EMBL/GenBank/DDBJ whole genome shotgun (WGS) entry which is preliminary data.</text>
</comment>
<keyword evidence="4" id="KW-1185">Reference proteome</keyword>
<dbReference type="AlphaFoldDB" id="R2RXT1"/>
<dbReference type="Proteomes" id="UP000013783">
    <property type="component" value="Unassembled WGS sequence"/>
</dbReference>
<dbReference type="eggNOG" id="COG5492">
    <property type="taxonomic scope" value="Bacteria"/>
</dbReference>
<gene>
    <name evidence="2" type="ORF">I585_00690</name>
    <name evidence="1" type="ORF">UAI_00759</name>
</gene>
<evidence type="ECO:0000313" key="4">
    <source>
        <dbReference type="Proteomes" id="UP000014148"/>
    </source>
</evidence>
<dbReference type="OrthoDB" id="2043960at2"/>
<accession>R2RXT1</accession>
<evidence type="ECO:0008006" key="5">
    <source>
        <dbReference type="Google" id="ProtNLM"/>
    </source>
</evidence>
<reference evidence="2 4" key="2">
    <citation type="submission" date="2013-03" db="EMBL/GenBank/DDBJ databases">
        <title>The Genome Sequence of Enterococcus malodoratus ATCC_43197 (PacBio/Illumina hybrid assembly).</title>
        <authorList>
            <consortium name="The Broad Institute Genomics Platform"/>
            <consortium name="The Broad Institute Genome Sequencing Center for Infectious Disease"/>
            <person name="Earl A."/>
            <person name="Russ C."/>
            <person name="Gilmore M."/>
            <person name="Surin D."/>
            <person name="Walker B."/>
            <person name="Young S."/>
            <person name="Zeng Q."/>
            <person name="Gargeya S."/>
            <person name="Fitzgerald M."/>
            <person name="Haas B."/>
            <person name="Abouelleil A."/>
            <person name="Allen A.W."/>
            <person name="Alvarado L."/>
            <person name="Arachchi H.M."/>
            <person name="Berlin A.M."/>
            <person name="Chapman S.B."/>
            <person name="Gainer-Dewar J."/>
            <person name="Goldberg J."/>
            <person name="Griggs A."/>
            <person name="Gujja S."/>
            <person name="Hansen M."/>
            <person name="Howarth C."/>
            <person name="Imamovic A."/>
            <person name="Ireland A."/>
            <person name="Larimer J."/>
            <person name="McCowan C."/>
            <person name="Murphy C."/>
            <person name="Pearson M."/>
            <person name="Poon T.W."/>
            <person name="Priest M."/>
            <person name="Roberts A."/>
            <person name="Saif S."/>
            <person name="Shea T."/>
            <person name="Sisk P."/>
            <person name="Sykes S."/>
            <person name="Wortman J."/>
            <person name="Nusbaum C."/>
            <person name="Birren B."/>
        </authorList>
    </citation>
    <scope>NUCLEOTIDE SEQUENCE [LARGE SCALE GENOMIC DNA]</scope>
    <source>
        <strain evidence="2 4">ATCC 43197</strain>
    </source>
</reference>
<sequence>MKMDLQKFAEEPKKEFLLNFKNKVEIDVSGKTDLAEIANADFALLAAGITTITPAAADTTDASPYYDGEGFTDSTVTGKNITFAVAGHRVFGDKAQDFVAAKFLAIGDELRTLAQWTDAKGNKVQAVVTLTAIVPFGGAANAKQTFSFTLAFNGKPTLVKAGE</sequence>
<dbReference type="RefSeq" id="WP_010739637.1">
    <property type="nucleotide sequence ID" value="NZ_KB946249.1"/>
</dbReference>
<reference evidence="1 3" key="1">
    <citation type="submission" date="2013-02" db="EMBL/GenBank/DDBJ databases">
        <title>The Genome Sequence of Enterococcus malodoratus ATCC_43197.</title>
        <authorList>
            <consortium name="The Broad Institute Genome Sequencing Platform"/>
            <consortium name="The Broad Institute Genome Sequencing Center for Infectious Disease"/>
            <person name="Earl A.M."/>
            <person name="Gilmore M.S."/>
            <person name="Lebreton F."/>
            <person name="Walker B."/>
            <person name="Young S.K."/>
            <person name="Zeng Q."/>
            <person name="Gargeya S."/>
            <person name="Fitzgerald M."/>
            <person name="Haas B."/>
            <person name="Abouelleil A."/>
            <person name="Alvarado L."/>
            <person name="Arachchi H.M."/>
            <person name="Berlin A.M."/>
            <person name="Chapman S.B."/>
            <person name="Dewar J."/>
            <person name="Goldberg J."/>
            <person name="Griggs A."/>
            <person name="Gujja S."/>
            <person name="Hansen M."/>
            <person name="Howarth C."/>
            <person name="Imamovic A."/>
            <person name="Larimer J."/>
            <person name="McCowan C."/>
            <person name="Murphy C."/>
            <person name="Neiman D."/>
            <person name="Pearson M."/>
            <person name="Priest M."/>
            <person name="Roberts A."/>
            <person name="Saif S."/>
            <person name="Shea T."/>
            <person name="Sisk P."/>
            <person name="Sykes S."/>
            <person name="Wortman J."/>
            <person name="Nusbaum C."/>
            <person name="Birren B."/>
        </authorList>
    </citation>
    <scope>NUCLEOTIDE SEQUENCE [LARGE SCALE GENOMIC DNA]</scope>
    <source>
        <strain evidence="1 3">ATCC 43197</strain>
    </source>
</reference>